<dbReference type="InterPro" id="IPR038326">
    <property type="entry name" value="IFN-lambda_sf"/>
</dbReference>
<evidence type="ECO:0000313" key="8">
    <source>
        <dbReference type="Proteomes" id="UP000572837"/>
    </source>
</evidence>
<dbReference type="AlphaFoldDB" id="A0A7L4J1H6"/>
<evidence type="ECO:0000256" key="5">
    <source>
        <dbReference type="ARBA" id="ARBA00022729"/>
    </source>
</evidence>
<keyword evidence="4" id="KW-0964">Secreted</keyword>
<dbReference type="Pfam" id="PF15177">
    <property type="entry name" value="IL28A"/>
    <property type="match status" value="1"/>
</dbReference>
<evidence type="ECO:0000313" key="7">
    <source>
        <dbReference type="EMBL" id="NXY33956.1"/>
    </source>
</evidence>
<dbReference type="InterPro" id="IPR029177">
    <property type="entry name" value="INF_lambda"/>
</dbReference>
<evidence type="ECO:0000256" key="2">
    <source>
        <dbReference type="ARBA" id="ARBA00008717"/>
    </source>
</evidence>
<accession>A0A7L4J1H6</accession>
<dbReference type="EMBL" id="VZSW01000427">
    <property type="protein sequence ID" value="NXY33956.1"/>
    <property type="molecule type" value="Genomic_DNA"/>
</dbReference>
<comment type="subcellular location">
    <subcellularLocation>
        <location evidence="1">Secreted</location>
    </subcellularLocation>
</comment>
<evidence type="ECO:0000256" key="1">
    <source>
        <dbReference type="ARBA" id="ARBA00004613"/>
    </source>
</evidence>
<reference evidence="7 8" key="1">
    <citation type="submission" date="2020-02" db="EMBL/GenBank/DDBJ databases">
        <title>Bird 10,000 Genomes (B10K) Project - Family phase.</title>
        <authorList>
            <person name="Zhang G."/>
        </authorList>
    </citation>
    <scope>NUCLEOTIDE SEQUENCE [LARGE SCALE GENOMIC DNA]</scope>
    <source>
        <strain evidence="7">B10K-IZ-033-81</strain>
        <tissue evidence="7">Muscle</tissue>
    </source>
</reference>
<dbReference type="GO" id="GO:0005615">
    <property type="term" value="C:extracellular space"/>
    <property type="evidence" value="ECO:0007669"/>
    <property type="project" value="UniProtKB-KW"/>
</dbReference>
<comment type="caution">
    <text evidence="7">The sequence shown here is derived from an EMBL/GenBank/DDBJ whole genome shotgun (WGS) entry which is preliminary data.</text>
</comment>
<keyword evidence="6" id="KW-0051">Antiviral defense</keyword>
<proteinExistence type="inferred from homology"/>
<organism evidence="7 8">
    <name type="scientific">Pomatorhinus ruficollis</name>
    <name type="common">streak-breasted scimitar babbler</name>
    <dbReference type="NCBI Taxonomy" id="932028"/>
    <lineage>
        <taxon>Eukaryota</taxon>
        <taxon>Metazoa</taxon>
        <taxon>Chordata</taxon>
        <taxon>Craniata</taxon>
        <taxon>Vertebrata</taxon>
        <taxon>Euteleostomi</taxon>
        <taxon>Archelosauria</taxon>
        <taxon>Archosauria</taxon>
        <taxon>Dinosauria</taxon>
        <taxon>Saurischia</taxon>
        <taxon>Theropoda</taxon>
        <taxon>Coelurosauria</taxon>
        <taxon>Aves</taxon>
        <taxon>Neognathae</taxon>
        <taxon>Neoaves</taxon>
        <taxon>Telluraves</taxon>
        <taxon>Australaves</taxon>
        <taxon>Passeriformes</taxon>
        <taxon>Sylvioidea</taxon>
        <taxon>Timaliidae</taxon>
        <taxon>Pomatorhinus</taxon>
    </lineage>
</organism>
<evidence type="ECO:0000256" key="3">
    <source>
        <dbReference type="ARBA" id="ARBA00022514"/>
    </source>
</evidence>
<dbReference type="GO" id="GO:0050778">
    <property type="term" value="P:positive regulation of immune response"/>
    <property type="evidence" value="ECO:0007669"/>
    <property type="project" value="InterPro"/>
</dbReference>
<protein>
    <submittedName>
        <fullName evidence="7">IFNL3 protein</fullName>
    </submittedName>
</protein>
<gene>
    <name evidence="7" type="primary">Ifnl3</name>
    <name evidence="7" type="ORF">PORRUF_R06274</name>
</gene>
<dbReference type="GO" id="GO:0007259">
    <property type="term" value="P:cell surface receptor signaling pathway via JAK-STAT"/>
    <property type="evidence" value="ECO:0007669"/>
    <property type="project" value="InterPro"/>
</dbReference>
<keyword evidence="3" id="KW-0202">Cytokine</keyword>
<keyword evidence="8" id="KW-1185">Reference proteome</keyword>
<evidence type="ECO:0000256" key="4">
    <source>
        <dbReference type="ARBA" id="ARBA00022525"/>
    </source>
</evidence>
<dbReference type="Gene3D" id="1.20.1250.60">
    <property type="entry name" value="Interferon lambda"/>
    <property type="match status" value="1"/>
</dbReference>
<dbReference type="Proteomes" id="UP000572837">
    <property type="component" value="Unassembled WGS sequence"/>
</dbReference>
<dbReference type="GO" id="GO:0051607">
    <property type="term" value="P:defense response to virus"/>
    <property type="evidence" value="ECO:0007669"/>
    <property type="project" value="UniProtKB-KW"/>
</dbReference>
<keyword evidence="5" id="KW-0732">Signal</keyword>
<sequence length="48" mass="5349">SGRLRHWLHKLQAAVRTDSPEGTACLRATTILHVLQVLDNLRCAALQD</sequence>
<feature type="non-terminal residue" evidence="7">
    <location>
        <position position="1"/>
    </location>
</feature>
<feature type="non-terminal residue" evidence="7">
    <location>
        <position position="48"/>
    </location>
</feature>
<dbReference type="GO" id="GO:0005125">
    <property type="term" value="F:cytokine activity"/>
    <property type="evidence" value="ECO:0007669"/>
    <property type="project" value="UniProtKB-KW"/>
</dbReference>
<comment type="similarity">
    <text evidence="2">Belongs to the lambda interferon family.</text>
</comment>
<name>A0A7L4J1H6_9PASS</name>
<evidence type="ECO:0000256" key="6">
    <source>
        <dbReference type="ARBA" id="ARBA00023118"/>
    </source>
</evidence>